<gene>
    <name evidence="3" type="ORF">BDEG_28570</name>
</gene>
<feature type="compositionally biased region" description="Low complexity" evidence="1">
    <location>
        <begin position="208"/>
        <end position="221"/>
    </location>
</feature>
<feature type="compositionally biased region" description="Polar residues" evidence="1">
    <location>
        <begin position="110"/>
        <end position="126"/>
    </location>
</feature>
<accession>A0A177X195</accession>
<evidence type="ECO:0000256" key="1">
    <source>
        <dbReference type="SAM" id="MobiDB-lite"/>
    </source>
</evidence>
<feature type="compositionally biased region" description="Low complexity" evidence="1">
    <location>
        <begin position="85"/>
        <end position="102"/>
    </location>
</feature>
<feature type="region of interest" description="Disordered" evidence="1">
    <location>
        <begin position="53"/>
        <end position="129"/>
    </location>
</feature>
<proteinExistence type="predicted"/>
<feature type="compositionally biased region" description="Low complexity" evidence="1">
    <location>
        <begin position="57"/>
        <end position="66"/>
    </location>
</feature>
<sequence length="272" mass="30560">MKFTSIIVLSLLSITVSAVVIDRPSSSESTAISNRKIVEESLARIKQRKCKYAGDCSSTGTGQQSTETNHDVAQSTVDPNDSDNSVKQSKQSNESSSSSQSEQSDDNDCSFFNSHISKNEQSSLTPRQKLDRIERMMRKIGMDIPTGAEDTRKIDAEVKQRVQETKKKGHIMAPSDRRNLMRLKLERSWICYNLELESFNEMSINAVSEPTPETSESTSKPHGSKQGFFKTHQSKSNRQENQSTLSAWKLKLKIKKPKLPKLTVYSKSMFGN</sequence>
<reference evidence="3 4" key="1">
    <citation type="submission" date="2006-10" db="EMBL/GenBank/DDBJ databases">
        <title>The Genome Sequence of Batrachochytrium dendrobatidis JEL423.</title>
        <authorList>
            <consortium name="The Broad Institute Genome Sequencing Platform"/>
            <person name="Birren B."/>
            <person name="Lander E."/>
            <person name="Galagan J."/>
            <person name="Cuomo C."/>
            <person name="Devon K."/>
            <person name="Jaffe D."/>
            <person name="Butler J."/>
            <person name="Alvarez P."/>
            <person name="Gnerre S."/>
            <person name="Grabherr M."/>
            <person name="Kleber M."/>
            <person name="Mauceli E."/>
            <person name="Brockman W."/>
            <person name="Young S."/>
            <person name="LaButti K."/>
            <person name="Sykes S."/>
            <person name="DeCaprio D."/>
            <person name="Crawford M."/>
            <person name="Koehrsen M."/>
            <person name="Engels R."/>
            <person name="Montgomery P."/>
            <person name="Pearson M."/>
            <person name="Howarth C."/>
            <person name="Larson L."/>
            <person name="White J."/>
            <person name="O'Leary S."/>
            <person name="Kodira C."/>
            <person name="Zeng Q."/>
            <person name="Yandava C."/>
            <person name="Alvarado L."/>
            <person name="Longcore J."/>
            <person name="James T."/>
        </authorList>
    </citation>
    <scope>NUCLEOTIDE SEQUENCE [LARGE SCALE GENOMIC DNA]</scope>
    <source>
        <strain evidence="3 4">JEL423</strain>
    </source>
</reference>
<dbReference type="AlphaFoldDB" id="A0A177X195"/>
<evidence type="ECO:0000256" key="2">
    <source>
        <dbReference type="SAM" id="SignalP"/>
    </source>
</evidence>
<feature type="compositionally biased region" description="Polar residues" evidence="1">
    <location>
        <begin position="71"/>
        <end position="83"/>
    </location>
</feature>
<dbReference type="EMBL" id="DS022316">
    <property type="protein sequence ID" value="OAJ45430.1"/>
    <property type="molecule type" value="Genomic_DNA"/>
</dbReference>
<dbReference type="Proteomes" id="UP000077115">
    <property type="component" value="Unassembled WGS sequence"/>
</dbReference>
<keyword evidence="2" id="KW-0732">Signal</keyword>
<reference evidence="3 4" key="2">
    <citation type="submission" date="2016-05" db="EMBL/GenBank/DDBJ databases">
        <title>Lineage-specific infection strategies underlie the spectrum of fungal disease in amphibians.</title>
        <authorList>
            <person name="Cuomo C.A."/>
            <person name="Farrer R.A."/>
            <person name="James T."/>
            <person name="Longcore J."/>
            <person name="Birren B."/>
        </authorList>
    </citation>
    <scope>NUCLEOTIDE SEQUENCE [LARGE SCALE GENOMIC DNA]</scope>
    <source>
        <strain evidence="3 4">JEL423</strain>
    </source>
</reference>
<protein>
    <submittedName>
        <fullName evidence="3">Uncharacterized protein</fullName>
    </submittedName>
</protein>
<dbReference type="VEuPathDB" id="FungiDB:BDEG_28570"/>
<evidence type="ECO:0000313" key="4">
    <source>
        <dbReference type="Proteomes" id="UP000077115"/>
    </source>
</evidence>
<evidence type="ECO:0000313" key="3">
    <source>
        <dbReference type="EMBL" id="OAJ45430.1"/>
    </source>
</evidence>
<organism evidence="3 4">
    <name type="scientific">Batrachochytrium dendrobatidis (strain JEL423)</name>
    <dbReference type="NCBI Taxonomy" id="403673"/>
    <lineage>
        <taxon>Eukaryota</taxon>
        <taxon>Fungi</taxon>
        <taxon>Fungi incertae sedis</taxon>
        <taxon>Chytridiomycota</taxon>
        <taxon>Chytridiomycota incertae sedis</taxon>
        <taxon>Chytridiomycetes</taxon>
        <taxon>Rhizophydiales</taxon>
        <taxon>Rhizophydiales incertae sedis</taxon>
        <taxon>Batrachochytrium</taxon>
    </lineage>
</organism>
<feature type="compositionally biased region" description="Polar residues" evidence="1">
    <location>
        <begin position="234"/>
        <end position="244"/>
    </location>
</feature>
<feature type="signal peptide" evidence="2">
    <location>
        <begin position="1"/>
        <end position="18"/>
    </location>
</feature>
<feature type="chain" id="PRO_5008078124" evidence="2">
    <location>
        <begin position="19"/>
        <end position="272"/>
    </location>
</feature>
<name>A0A177X195_BATDL</name>
<feature type="region of interest" description="Disordered" evidence="1">
    <location>
        <begin position="207"/>
        <end position="244"/>
    </location>
</feature>